<dbReference type="GO" id="GO:0003677">
    <property type="term" value="F:DNA binding"/>
    <property type="evidence" value="ECO:0007669"/>
    <property type="project" value="InterPro"/>
</dbReference>
<feature type="domain" description="DNA methylase N-4/N-6" evidence="3">
    <location>
        <begin position="33"/>
        <end position="115"/>
    </location>
</feature>
<dbReference type="Gene3D" id="3.40.50.150">
    <property type="entry name" value="Vaccinia Virus protein VP39"/>
    <property type="match status" value="1"/>
</dbReference>
<proteinExistence type="predicted"/>
<dbReference type="Proteomes" id="UP000230837">
    <property type="component" value="Unassembled WGS sequence"/>
</dbReference>
<dbReference type="InterPro" id="IPR029063">
    <property type="entry name" value="SAM-dependent_MTases_sf"/>
</dbReference>
<evidence type="ECO:0000259" key="3">
    <source>
        <dbReference type="Pfam" id="PF01555"/>
    </source>
</evidence>
<evidence type="ECO:0000313" key="5">
    <source>
        <dbReference type="Proteomes" id="UP000230837"/>
    </source>
</evidence>
<gene>
    <name evidence="4" type="ORF">COZ82_01305</name>
</gene>
<dbReference type="InterPro" id="IPR002941">
    <property type="entry name" value="DNA_methylase_N4/N6"/>
</dbReference>
<dbReference type="AlphaFoldDB" id="A0A2M7IPC7"/>
<accession>A0A2M7IPC7</accession>
<reference evidence="5" key="1">
    <citation type="submission" date="2017-09" db="EMBL/GenBank/DDBJ databases">
        <title>Depth-based differentiation of microbial function through sediment-hosted aquifers and enrichment of novel symbionts in the deep terrestrial subsurface.</title>
        <authorList>
            <person name="Probst A.J."/>
            <person name="Ladd B."/>
            <person name="Jarett J.K."/>
            <person name="Geller-Mcgrath D.E."/>
            <person name="Sieber C.M.K."/>
            <person name="Emerson J.B."/>
            <person name="Anantharaman K."/>
            <person name="Thomas B.C."/>
            <person name="Malmstrom R."/>
            <person name="Stieglmeier M."/>
            <person name="Klingl A."/>
            <person name="Woyke T."/>
            <person name="Ryan C.M."/>
            <person name="Banfield J.F."/>
        </authorList>
    </citation>
    <scope>NUCLEOTIDE SEQUENCE [LARGE SCALE GENOMIC DNA]</scope>
</reference>
<dbReference type="SUPFAM" id="SSF53335">
    <property type="entry name" value="S-adenosyl-L-methionine-dependent methyltransferases"/>
    <property type="match status" value="1"/>
</dbReference>
<organism evidence="4 5">
    <name type="scientific">Candidatus Kaiserbacteria bacterium CG_4_8_14_3_um_filter_38_9</name>
    <dbReference type="NCBI Taxonomy" id="1974599"/>
    <lineage>
        <taxon>Bacteria</taxon>
        <taxon>Candidatus Kaiseribacteriota</taxon>
    </lineage>
</organism>
<keyword evidence="1 4" id="KW-0489">Methyltransferase</keyword>
<comment type="caution">
    <text evidence="4">The sequence shown here is derived from an EMBL/GenBank/DDBJ whole genome shotgun (WGS) entry which is preliminary data.</text>
</comment>
<sequence length="115" mass="13445">NFTQDKAEYDEEIEAVDEEGNKMFHENTRTNPRFHSDWLSMMYERLTIARDLLKDDGVIFISIDDNEIHNLRKICDEIFGESNFIANFLWKKKGTSTNVQGAQVSPQTEYVLCFS</sequence>
<evidence type="ECO:0000256" key="1">
    <source>
        <dbReference type="ARBA" id="ARBA00022603"/>
    </source>
</evidence>
<feature type="non-terminal residue" evidence="4">
    <location>
        <position position="115"/>
    </location>
</feature>
<dbReference type="Pfam" id="PF01555">
    <property type="entry name" value="N6_N4_Mtase"/>
    <property type="match status" value="1"/>
</dbReference>
<feature type="non-terminal residue" evidence="4">
    <location>
        <position position="1"/>
    </location>
</feature>
<evidence type="ECO:0000256" key="2">
    <source>
        <dbReference type="ARBA" id="ARBA00022679"/>
    </source>
</evidence>
<evidence type="ECO:0000313" key="4">
    <source>
        <dbReference type="EMBL" id="PIW97125.1"/>
    </source>
</evidence>
<protein>
    <submittedName>
        <fullName evidence="4">Site-specific DNA-methyltransferase</fullName>
    </submittedName>
</protein>
<dbReference type="EMBL" id="PFHR01000074">
    <property type="protein sequence ID" value="PIW97125.1"/>
    <property type="molecule type" value="Genomic_DNA"/>
</dbReference>
<name>A0A2M7IPC7_9BACT</name>
<dbReference type="GO" id="GO:0032259">
    <property type="term" value="P:methylation"/>
    <property type="evidence" value="ECO:0007669"/>
    <property type="project" value="UniProtKB-KW"/>
</dbReference>
<keyword evidence="2 4" id="KW-0808">Transferase</keyword>
<dbReference type="GO" id="GO:0008170">
    <property type="term" value="F:N-methyltransferase activity"/>
    <property type="evidence" value="ECO:0007669"/>
    <property type="project" value="InterPro"/>
</dbReference>